<evidence type="ECO:0000313" key="1">
    <source>
        <dbReference type="EMBL" id="KZR98486.1"/>
    </source>
</evidence>
<dbReference type="AlphaFoldDB" id="A0A164G3L3"/>
<keyword evidence="2" id="KW-1185">Reference proteome</keyword>
<organism evidence="1 2">
    <name type="scientific">Daphnia magna</name>
    <dbReference type="NCBI Taxonomy" id="35525"/>
    <lineage>
        <taxon>Eukaryota</taxon>
        <taxon>Metazoa</taxon>
        <taxon>Ecdysozoa</taxon>
        <taxon>Arthropoda</taxon>
        <taxon>Crustacea</taxon>
        <taxon>Branchiopoda</taxon>
        <taxon>Diplostraca</taxon>
        <taxon>Cladocera</taxon>
        <taxon>Anomopoda</taxon>
        <taxon>Daphniidae</taxon>
        <taxon>Daphnia</taxon>
    </lineage>
</organism>
<accession>A0A164G3L3</accession>
<proteinExistence type="predicted"/>
<sequence>MQSKELSKHNEWVVGLGKQKETVSEKCGNVVNGAVENKMQLWLFEGCKRERSLKSVGTQSEELLRTVSKSCCLRAKKGNGLLKVLEHSQWSC</sequence>
<reference evidence="1 2" key="1">
    <citation type="submission" date="2016-03" db="EMBL/GenBank/DDBJ databases">
        <title>EvidentialGene: Evidence-directed Construction of Genes on Genomes.</title>
        <authorList>
            <person name="Gilbert D.G."/>
            <person name="Choi J.-H."/>
            <person name="Mockaitis K."/>
            <person name="Colbourne J."/>
            <person name="Pfrender M."/>
        </authorList>
    </citation>
    <scope>NUCLEOTIDE SEQUENCE [LARGE SCALE GENOMIC DNA]</scope>
    <source>
        <strain evidence="1 2">Xinb3</strain>
        <tissue evidence="1">Complete organism</tissue>
    </source>
</reference>
<gene>
    <name evidence="1" type="ORF">APZ42_006075</name>
</gene>
<dbReference type="EMBL" id="LRGB01016869">
    <property type="protein sequence ID" value="KZR98486.1"/>
    <property type="molecule type" value="Genomic_DNA"/>
</dbReference>
<name>A0A164G3L3_9CRUS</name>
<comment type="caution">
    <text evidence="1">The sequence shown here is derived from an EMBL/GenBank/DDBJ whole genome shotgun (WGS) entry which is preliminary data.</text>
</comment>
<evidence type="ECO:0000313" key="2">
    <source>
        <dbReference type="Proteomes" id="UP000076858"/>
    </source>
</evidence>
<dbReference type="Proteomes" id="UP000076858">
    <property type="component" value="Unassembled WGS sequence"/>
</dbReference>
<protein>
    <submittedName>
        <fullName evidence="1">Uncharacterized protein</fullName>
    </submittedName>
</protein>